<evidence type="ECO:0000313" key="7">
    <source>
        <dbReference type="Proteomes" id="UP001146793"/>
    </source>
</evidence>
<evidence type="ECO:0000313" key="5">
    <source>
        <dbReference type="EMBL" id="KAJ3426594.1"/>
    </source>
</evidence>
<gene>
    <name evidence="5" type="ORF">M0812_26160</name>
    <name evidence="6" type="ORF">M0813_07152</name>
</gene>
<keyword evidence="8" id="KW-1185">Reference proteome</keyword>
<evidence type="ECO:0000313" key="6">
    <source>
        <dbReference type="EMBL" id="KAJ6229931.1"/>
    </source>
</evidence>
<reference evidence="5" key="2">
    <citation type="submission" date="2022-08" db="EMBL/GenBank/DDBJ databases">
        <title>Novel sulphate-reducing endosymbionts in the free-living metamonad Anaeramoeba.</title>
        <authorList>
            <person name="Jerlstrom-Hultqvist J."/>
            <person name="Cepicka I."/>
            <person name="Gallot-Lavallee L."/>
            <person name="Salas-Leiva D."/>
            <person name="Curtis B.A."/>
            <person name="Zahonova K."/>
            <person name="Pipaliya S."/>
            <person name="Dacks J."/>
            <person name="Roger A.J."/>
        </authorList>
    </citation>
    <scope>NUCLEOTIDE SEQUENCE</scope>
    <source>
        <strain evidence="5">Busselton2</strain>
    </source>
</reference>
<dbReference type="FunFam" id="1.25.40.10:FF:000060">
    <property type="entry name" value="Golgi to ER traffic protein 4 homolog"/>
    <property type="match status" value="1"/>
</dbReference>
<evidence type="ECO:0000256" key="3">
    <source>
        <dbReference type="ARBA" id="ARBA00022448"/>
    </source>
</evidence>
<dbReference type="Proteomes" id="UP001150062">
    <property type="component" value="Unassembled WGS sequence"/>
</dbReference>
<dbReference type="Gene3D" id="1.25.40.10">
    <property type="entry name" value="Tetratricopeptide repeat domain"/>
    <property type="match status" value="1"/>
</dbReference>
<dbReference type="GO" id="GO:0005829">
    <property type="term" value="C:cytosol"/>
    <property type="evidence" value="ECO:0007669"/>
    <property type="project" value="UniProtKB-SubCell"/>
</dbReference>
<comment type="subcellular location">
    <subcellularLocation>
        <location evidence="1">Cytoplasm</location>
        <location evidence="1">Cytosol</location>
    </subcellularLocation>
</comment>
<sequence>MTNETNPQFSKILEKLNSRVENGEYYEAQQLYTTLSLRMQKRGKTNEAIQLLSRGIHTMATHEQYESASFLGVSMLNIFTELKIAANEQTIMVIEKFAKEFPKSAAKSLITFLKTALSWNKAVSKNQQADPKIEYLMGKTYYNLEDFSKSKIHFLRSNGHTEEFAKMVYDWIKKGQSCERDFFILRTVLELLNANKERDAGSLFQKLVGLYFKDQENTHTPLLNFLSFLLIAIKKKSTILFETLFENYKDALSRDPELLILVKKVGAIYCGVKLESNNSFDIFNGVIGSLFKKN</sequence>
<dbReference type="PANTHER" id="PTHR12875:SF0">
    <property type="entry name" value="GOLGI TO ER TRAFFIC PROTEIN 4 HOMOLOG"/>
    <property type="match status" value="1"/>
</dbReference>
<evidence type="ECO:0000256" key="2">
    <source>
        <dbReference type="ARBA" id="ARBA00005351"/>
    </source>
</evidence>
<dbReference type="InterPro" id="IPR007317">
    <property type="entry name" value="GET4"/>
</dbReference>
<evidence type="ECO:0000256" key="4">
    <source>
        <dbReference type="ARBA" id="ARBA00022490"/>
    </source>
</evidence>
<name>A0AAV7YGI8_9EUKA</name>
<reference evidence="6" key="1">
    <citation type="submission" date="2022-08" db="EMBL/GenBank/DDBJ databases">
        <title>Novel sulfate-reducing endosymbionts in the free-living metamonad Anaeramoeba.</title>
        <authorList>
            <person name="Jerlstrom-Hultqvist J."/>
            <person name="Cepicka I."/>
            <person name="Gallot-Lavallee L."/>
            <person name="Salas-Leiva D."/>
            <person name="Curtis B.A."/>
            <person name="Zahonova K."/>
            <person name="Pipaliya S."/>
            <person name="Dacks J."/>
            <person name="Roger A.J."/>
        </authorList>
    </citation>
    <scope>NUCLEOTIDE SEQUENCE</scope>
    <source>
        <strain evidence="6">Schooner1</strain>
    </source>
</reference>
<protein>
    <submittedName>
        <fullName evidence="5 6">Golgi to er traffic protein</fullName>
    </submittedName>
</protein>
<dbReference type="EMBL" id="JAOAOG010000315">
    <property type="protein sequence ID" value="KAJ6229931.1"/>
    <property type="molecule type" value="Genomic_DNA"/>
</dbReference>
<dbReference type="AlphaFoldDB" id="A0AAV7YGI8"/>
<dbReference type="EMBL" id="JANTQA010000063">
    <property type="protein sequence ID" value="KAJ3426594.1"/>
    <property type="molecule type" value="Genomic_DNA"/>
</dbReference>
<comment type="similarity">
    <text evidence="2">Belongs to the GET4 family.</text>
</comment>
<proteinExistence type="inferred from homology"/>
<dbReference type="Pfam" id="PF04190">
    <property type="entry name" value="GET4"/>
    <property type="match status" value="1"/>
</dbReference>
<organism evidence="5 7">
    <name type="scientific">Anaeramoeba flamelloides</name>
    <dbReference type="NCBI Taxonomy" id="1746091"/>
    <lineage>
        <taxon>Eukaryota</taxon>
        <taxon>Metamonada</taxon>
        <taxon>Anaeramoebidae</taxon>
        <taxon>Anaeramoeba</taxon>
    </lineage>
</organism>
<accession>A0AAV7YGI8</accession>
<dbReference type="GO" id="GO:0045048">
    <property type="term" value="P:protein insertion into ER membrane"/>
    <property type="evidence" value="ECO:0007669"/>
    <property type="project" value="InterPro"/>
</dbReference>
<evidence type="ECO:0000256" key="1">
    <source>
        <dbReference type="ARBA" id="ARBA00004514"/>
    </source>
</evidence>
<dbReference type="Proteomes" id="UP001146793">
    <property type="component" value="Unassembled WGS sequence"/>
</dbReference>
<keyword evidence="3" id="KW-0813">Transport</keyword>
<evidence type="ECO:0000313" key="8">
    <source>
        <dbReference type="Proteomes" id="UP001150062"/>
    </source>
</evidence>
<comment type="caution">
    <text evidence="5">The sequence shown here is derived from an EMBL/GenBank/DDBJ whole genome shotgun (WGS) entry which is preliminary data.</text>
</comment>
<dbReference type="PANTHER" id="PTHR12875">
    <property type="entry name" value="GOLGI TO ER TRAFFIC PROTEIN 4 HOMOLOG"/>
    <property type="match status" value="1"/>
</dbReference>
<dbReference type="InterPro" id="IPR011990">
    <property type="entry name" value="TPR-like_helical_dom_sf"/>
</dbReference>
<keyword evidence="4" id="KW-0963">Cytoplasm</keyword>